<evidence type="ECO:0000313" key="2">
    <source>
        <dbReference type="Proteomes" id="UP000294599"/>
    </source>
</evidence>
<protein>
    <submittedName>
        <fullName evidence="1">Uncharacterized protein (DUF924 family)</fullName>
    </submittedName>
</protein>
<sequence>MAGDVADDAAAIAAVMAFWREAGPERWFGKDDGFDARFRERHLGDHMAAAARRCEHWAETPDGAVALLLLLDQFPRNAFRGTAHMFATDPLARRYTRRIVAAGIDRQVEPALRTFVYLPLMHSEDLADQDASVALYETLGGPSLPFAIEHRDIIVRFGRYPHRNAVLGRETTAAEQAFLDSGGFAG</sequence>
<proteinExistence type="predicted"/>
<evidence type="ECO:0000313" key="1">
    <source>
        <dbReference type="EMBL" id="TCS93331.1"/>
    </source>
</evidence>
<keyword evidence="2" id="KW-1185">Reference proteome</keyword>
<name>A0A4R3L1A2_9GAMM</name>
<dbReference type="InterPro" id="IPR010323">
    <property type="entry name" value="DUF924"/>
</dbReference>
<dbReference type="SUPFAM" id="SSF48452">
    <property type="entry name" value="TPR-like"/>
    <property type="match status" value="1"/>
</dbReference>
<gene>
    <name evidence="1" type="ORF">EDC25_12812</name>
</gene>
<reference evidence="1 2" key="1">
    <citation type="submission" date="2019-03" db="EMBL/GenBank/DDBJ databases">
        <title>Genomic Encyclopedia of Type Strains, Phase IV (KMG-IV): sequencing the most valuable type-strain genomes for metagenomic binning, comparative biology and taxonomic classification.</title>
        <authorList>
            <person name="Goeker M."/>
        </authorList>
    </citation>
    <scope>NUCLEOTIDE SEQUENCE [LARGE SCALE GENOMIC DNA]</scope>
    <source>
        <strain evidence="1 2">DSM 21944</strain>
    </source>
</reference>
<dbReference type="InterPro" id="IPR011990">
    <property type="entry name" value="TPR-like_helical_dom_sf"/>
</dbReference>
<dbReference type="Pfam" id="PF06041">
    <property type="entry name" value="DUF924"/>
    <property type="match status" value="1"/>
</dbReference>
<dbReference type="EMBL" id="SMAF01000028">
    <property type="protein sequence ID" value="TCS93331.1"/>
    <property type="molecule type" value="Genomic_DNA"/>
</dbReference>
<accession>A0A4R3L1A2</accession>
<dbReference type="Gene3D" id="1.20.58.320">
    <property type="entry name" value="TPR-like"/>
    <property type="match status" value="1"/>
</dbReference>
<dbReference type="OrthoDB" id="7593450at2"/>
<dbReference type="AlphaFoldDB" id="A0A4R3L1A2"/>
<comment type="caution">
    <text evidence="1">The sequence shown here is derived from an EMBL/GenBank/DDBJ whole genome shotgun (WGS) entry which is preliminary data.</text>
</comment>
<dbReference type="Gene3D" id="1.25.40.10">
    <property type="entry name" value="Tetratricopeptide repeat domain"/>
    <property type="match status" value="1"/>
</dbReference>
<organism evidence="1 2">
    <name type="scientific">Pseudofulvimonas gallinarii</name>
    <dbReference type="NCBI Taxonomy" id="634155"/>
    <lineage>
        <taxon>Bacteria</taxon>
        <taxon>Pseudomonadati</taxon>
        <taxon>Pseudomonadota</taxon>
        <taxon>Gammaproteobacteria</taxon>
        <taxon>Lysobacterales</taxon>
        <taxon>Rhodanobacteraceae</taxon>
        <taxon>Pseudofulvimonas</taxon>
    </lineage>
</organism>
<dbReference type="Proteomes" id="UP000294599">
    <property type="component" value="Unassembled WGS sequence"/>
</dbReference>
<dbReference type="RefSeq" id="WP_123521208.1">
    <property type="nucleotide sequence ID" value="NZ_JBHLWF010000079.1"/>
</dbReference>